<organism evidence="9 10">
    <name type="scientific">Catenuloplanes niger</name>
    <dbReference type="NCBI Taxonomy" id="587534"/>
    <lineage>
        <taxon>Bacteria</taxon>
        <taxon>Bacillati</taxon>
        <taxon>Actinomycetota</taxon>
        <taxon>Actinomycetes</taxon>
        <taxon>Micromonosporales</taxon>
        <taxon>Micromonosporaceae</taxon>
        <taxon>Catenuloplanes</taxon>
    </lineage>
</organism>
<keyword evidence="5 7" id="KW-1133">Transmembrane helix</keyword>
<evidence type="ECO:0000256" key="7">
    <source>
        <dbReference type="RuleBase" id="RU363032"/>
    </source>
</evidence>
<dbReference type="PROSITE" id="PS50928">
    <property type="entry name" value="ABC_TM1"/>
    <property type="match status" value="1"/>
</dbReference>
<protein>
    <submittedName>
        <fullName evidence="9">Multiple sugar transport system permease protein</fullName>
    </submittedName>
</protein>
<keyword evidence="2 7" id="KW-0813">Transport</keyword>
<gene>
    <name evidence="9" type="ORF">J2S44_008500</name>
</gene>
<name>A0AAE4A092_9ACTN</name>
<dbReference type="RefSeq" id="WP_310429285.1">
    <property type="nucleotide sequence ID" value="NZ_JAVDYC010000001.1"/>
</dbReference>
<evidence type="ECO:0000256" key="2">
    <source>
        <dbReference type="ARBA" id="ARBA00022448"/>
    </source>
</evidence>
<dbReference type="GO" id="GO:0005886">
    <property type="term" value="C:plasma membrane"/>
    <property type="evidence" value="ECO:0007669"/>
    <property type="project" value="UniProtKB-SubCell"/>
</dbReference>
<keyword evidence="10" id="KW-1185">Reference proteome</keyword>
<dbReference type="Gene3D" id="1.10.3720.10">
    <property type="entry name" value="MetI-like"/>
    <property type="match status" value="1"/>
</dbReference>
<dbReference type="PANTHER" id="PTHR30193">
    <property type="entry name" value="ABC TRANSPORTER PERMEASE PROTEIN"/>
    <property type="match status" value="1"/>
</dbReference>
<feature type="transmembrane region" description="Helical" evidence="7">
    <location>
        <begin position="203"/>
        <end position="222"/>
    </location>
</feature>
<dbReference type="InterPro" id="IPR051393">
    <property type="entry name" value="ABC_transporter_permease"/>
</dbReference>
<comment type="subcellular location">
    <subcellularLocation>
        <location evidence="1 7">Cell membrane</location>
        <topology evidence="1 7">Multi-pass membrane protein</topology>
    </subcellularLocation>
</comment>
<dbReference type="Pfam" id="PF00528">
    <property type="entry name" value="BPD_transp_1"/>
    <property type="match status" value="1"/>
</dbReference>
<sequence>MTRADRLAPYIFASAAALYLLVFTAWPLLDGVWLSFTDTGLLNPAAGEWVGTDNYAALFADPRFAGTLGVTLLYSAATVAGALLLGTAGAVLLDRSFRGRTTLRALLTLPWAAPTVAVALIFVWILNHDDGVLNGVTEAAGLGRHGWLTAYALATVTAVSVWKVFPFVLLVVLAALQTVPRELVESAVVDGAGPATVFRRVTWPFLVPTLRVIALLMTIWSFRRFEIIWLLTQGGPVDRTTTLVIDVYRTAFLESDLGRSAATGTIGLLLSAAATVAYALAERRSTAKDLT</sequence>
<feature type="transmembrane region" description="Helical" evidence="7">
    <location>
        <begin position="105"/>
        <end position="126"/>
    </location>
</feature>
<feature type="domain" description="ABC transmembrane type-1" evidence="8">
    <location>
        <begin position="68"/>
        <end position="278"/>
    </location>
</feature>
<feature type="transmembrane region" description="Helical" evidence="7">
    <location>
        <begin position="146"/>
        <end position="176"/>
    </location>
</feature>
<dbReference type="EMBL" id="JAVDYC010000001">
    <property type="protein sequence ID" value="MDR7328250.1"/>
    <property type="molecule type" value="Genomic_DNA"/>
</dbReference>
<evidence type="ECO:0000256" key="1">
    <source>
        <dbReference type="ARBA" id="ARBA00004651"/>
    </source>
</evidence>
<accession>A0AAE4A092</accession>
<feature type="transmembrane region" description="Helical" evidence="7">
    <location>
        <begin position="7"/>
        <end position="29"/>
    </location>
</feature>
<dbReference type="Proteomes" id="UP001183629">
    <property type="component" value="Unassembled WGS sequence"/>
</dbReference>
<evidence type="ECO:0000259" key="8">
    <source>
        <dbReference type="PROSITE" id="PS50928"/>
    </source>
</evidence>
<feature type="transmembrane region" description="Helical" evidence="7">
    <location>
        <begin position="261"/>
        <end position="281"/>
    </location>
</feature>
<evidence type="ECO:0000256" key="3">
    <source>
        <dbReference type="ARBA" id="ARBA00022475"/>
    </source>
</evidence>
<evidence type="ECO:0000313" key="9">
    <source>
        <dbReference type="EMBL" id="MDR7328250.1"/>
    </source>
</evidence>
<keyword evidence="9" id="KW-0762">Sugar transport</keyword>
<dbReference type="SUPFAM" id="SSF161098">
    <property type="entry name" value="MetI-like"/>
    <property type="match status" value="1"/>
</dbReference>
<dbReference type="AlphaFoldDB" id="A0AAE4A092"/>
<comment type="similarity">
    <text evidence="7">Belongs to the binding-protein-dependent transport system permease family.</text>
</comment>
<dbReference type="CDD" id="cd06261">
    <property type="entry name" value="TM_PBP2"/>
    <property type="match status" value="1"/>
</dbReference>
<keyword evidence="4 7" id="KW-0812">Transmembrane</keyword>
<keyword evidence="6 7" id="KW-0472">Membrane</keyword>
<dbReference type="PANTHER" id="PTHR30193:SF37">
    <property type="entry name" value="INNER MEMBRANE ABC TRANSPORTER PERMEASE PROTEIN YCJO"/>
    <property type="match status" value="1"/>
</dbReference>
<evidence type="ECO:0000256" key="5">
    <source>
        <dbReference type="ARBA" id="ARBA00022989"/>
    </source>
</evidence>
<evidence type="ECO:0000313" key="10">
    <source>
        <dbReference type="Proteomes" id="UP001183629"/>
    </source>
</evidence>
<reference evidence="9 10" key="1">
    <citation type="submission" date="2023-07" db="EMBL/GenBank/DDBJ databases">
        <title>Sequencing the genomes of 1000 actinobacteria strains.</title>
        <authorList>
            <person name="Klenk H.-P."/>
        </authorList>
    </citation>
    <scope>NUCLEOTIDE SEQUENCE [LARGE SCALE GENOMIC DNA]</scope>
    <source>
        <strain evidence="9 10">DSM 44711</strain>
    </source>
</reference>
<evidence type="ECO:0000256" key="6">
    <source>
        <dbReference type="ARBA" id="ARBA00023136"/>
    </source>
</evidence>
<dbReference type="InterPro" id="IPR000515">
    <property type="entry name" value="MetI-like"/>
</dbReference>
<dbReference type="GO" id="GO:0055085">
    <property type="term" value="P:transmembrane transport"/>
    <property type="evidence" value="ECO:0007669"/>
    <property type="project" value="InterPro"/>
</dbReference>
<comment type="caution">
    <text evidence="9">The sequence shown here is derived from an EMBL/GenBank/DDBJ whole genome shotgun (WGS) entry which is preliminary data.</text>
</comment>
<feature type="transmembrane region" description="Helical" evidence="7">
    <location>
        <begin position="72"/>
        <end position="93"/>
    </location>
</feature>
<evidence type="ECO:0000256" key="4">
    <source>
        <dbReference type="ARBA" id="ARBA00022692"/>
    </source>
</evidence>
<dbReference type="InterPro" id="IPR035906">
    <property type="entry name" value="MetI-like_sf"/>
</dbReference>
<proteinExistence type="inferred from homology"/>
<keyword evidence="3" id="KW-1003">Cell membrane</keyword>